<protein>
    <submittedName>
        <fullName evidence="2">VOC family protein</fullName>
    </submittedName>
</protein>
<dbReference type="SUPFAM" id="SSF54593">
    <property type="entry name" value="Glyoxalase/Bleomycin resistance protein/Dihydroxybiphenyl dioxygenase"/>
    <property type="match status" value="1"/>
</dbReference>
<name>A0ABW3LXX3_9GAMM</name>
<dbReference type="InterPro" id="IPR041581">
    <property type="entry name" value="Glyoxalase_6"/>
</dbReference>
<organism evidence="2 3">
    <name type="scientific">Pseudoxanthomonas kaohsiungensis</name>
    <dbReference type="NCBI Taxonomy" id="283923"/>
    <lineage>
        <taxon>Bacteria</taxon>
        <taxon>Pseudomonadati</taxon>
        <taxon>Pseudomonadota</taxon>
        <taxon>Gammaproteobacteria</taxon>
        <taxon>Lysobacterales</taxon>
        <taxon>Lysobacteraceae</taxon>
        <taxon>Pseudoxanthomonas</taxon>
    </lineage>
</organism>
<dbReference type="InterPro" id="IPR037523">
    <property type="entry name" value="VOC_core"/>
</dbReference>
<accession>A0ABW3LXX3</accession>
<feature type="domain" description="VOC" evidence="1">
    <location>
        <begin position="1"/>
        <end position="122"/>
    </location>
</feature>
<reference evidence="3" key="1">
    <citation type="journal article" date="2019" name="Int. J. Syst. Evol. Microbiol.">
        <title>The Global Catalogue of Microorganisms (GCM) 10K type strain sequencing project: providing services to taxonomists for standard genome sequencing and annotation.</title>
        <authorList>
            <consortium name="The Broad Institute Genomics Platform"/>
            <consortium name="The Broad Institute Genome Sequencing Center for Infectious Disease"/>
            <person name="Wu L."/>
            <person name="Ma J."/>
        </authorList>
    </citation>
    <scope>NUCLEOTIDE SEQUENCE [LARGE SCALE GENOMIC DNA]</scope>
    <source>
        <strain evidence="3">CCUG 55854</strain>
    </source>
</reference>
<dbReference type="Pfam" id="PF18029">
    <property type="entry name" value="Glyoxalase_6"/>
    <property type="match status" value="1"/>
</dbReference>
<dbReference type="PANTHER" id="PTHR34109:SF1">
    <property type="entry name" value="VOC DOMAIN-CONTAINING PROTEIN"/>
    <property type="match status" value="1"/>
</dbReference>
<sequence>MQLLINIDVDDLARAEAFYRDAFGLAAARRFGDAVLEMTGAPVPFYLLRKDAGSEGAAGSARDYRRHWTPLHLDIVVEDLDAALARALAAGARAEGEVREAAWGRIMQLADPFGHGWCLLQFLGRGYDEIAS</sequence>
<proteinExistence type="predicted"/>
<evidence type="ECO:0000313" key="2">
    <source>
        <dbReference type="EMBL" id="MFD1043068.1"/>
    </source>
</evidence>
<evidence type="ECO:0000259" key="1">
    <source>
        <dbReference type="PROSITE" id="PS51819"/>
    </source>
</evidence>
<dbReference type="InterPro" id="IPR029068">
    <property type="entry name" value="Glyas_Bleomycin-R_OHBP_Dase"/>
</dbReference>
<keyword evidence="3" id="KW-1185">Reference proteome</keyword>
<dbReference type="Gene3D" id="3.10.180.10">
    <property type="entry name" value="2,3-Dihydroxybiphenyl 1,2-Dioxygenase, domain 1"/>
    <property type="match status" value="1"/>
</dbReference>
<dbReference type="RefSeq" id="WP_162377481.1">
    <property type="nucleotide sequence ID" value="NZ_JBHTKN010000007.1"/>
</dbReference>
<dbReference type="EMBL" id="JBHTKN010000007">
    <property type="protein sequence ID" value="MFD1043068.1"/>
    <property type="molecule type" value="Genomic_DNA"/>
</dbReference>
<evidence type="ECO:0000313" key="3">
    <source>
        <dbReference type="Proteomes" id="UP001597033"/>
    </source>
</evidence>
<dbReference type="PANTHER" id="PTHR34109">
    <property type="entry name" value="BNAUNNG04460D PROTEIN-RELATED"/>
    <property type="match status" value="1"/>
</dbReference>
<comment type="caution">
    <text evidence="2">The sequence shown here is derived from an EMBL/GenBank/DDBJ whole genome shotgun (WGS) entry which is preliminary data.</text>
</comment>
<dbReference type="Proteomes" id="UP001597033">
    <property type="component" value="Unassembled WGS sequence"/>
</dbReference>
<dbReference type="PROSITE" id="PS51819">
    <property type="entry name" value="VOC"/>
    <property type="match status" value="1"/>
</dbReference>
<gene>
    <name evidence="2" type="ORF">ACFQ2N_12015</name>
</gene>